<keyword evidence="2" id="KW-1185">Reference proteome</keyword>
<dbReference type="RefSeq" id="WP_242283470.1">
    <property type="nucleotide sequence ID" value="NZ_JAKKSL010000001.1"/>
</dbReference>
<evidence type="ECO:0000313" key="2">
    <source>
        <dbReference type="Proteomes" id="UP001139646"/>
    </source>
</evidence>
<accession>A0ABS9WXR6</accession>
<organism evidence="1 2">
    <name type="scientific">Colwellia maritima</name>
    <dbReference type="NCBI Taxonomy" id="2912588"/>
    <lineage>
        <taxon>Bacteria</taxon>
        <taxon>Pseudomonadati</taxon>
        <taxon>Pseudomonadota</taxon>
        <taxon>Gammaproteobacteria</taxon>
        <taxon>Alteromonadales</taxon>
        <taxon>Colwelliaceae</taxon>
        <taxon>Colwellia</taxon>
    </lineage>
</organism>
<proteinExistence type="predicted"/>
<comment type="caution">
    <text evidence="1">The sequence shown here is derived from an EMBL/GenBank/DDBJ whole genome shotgun (WGS) entry which is preliminary data.</text>
</comment>
<dbReference type="EMBL" id="JAKKSL010000001">
    <property type="protein sequence ID" value="MCI2282615.1"/>
    <property type="molecule type" value="Genomic_DNA"/>
</dbReference>
<name>A0ABS9WXR6_9GAMM</name>
<sequence length="182" mass="21245">MSQQNKNKNATTSKNEYWRDPKPAYTMIGTGQTTKMFPSGTIDTLSVIGSLNESQLKIFLYFRDMIKINNQLESKYPDSRRNLNEVSLILDDSYTKMIKSLMQRNNNVKTLVDKNILKKGKKKSYMINPFLLIPNREFKRHLGLWQYYQSIDVAKGKTLDNLLVYFELTLDESIKNMDVINL</sequence>
<dbReference type="Proteomes" id="UP001139646">
    <property type="component" value="Unassembled WGS sequence"/>
</dbReference>
<protein>
    <submittedName>
        <fullName evidence="1">Uncharacterized protein</fullName>
    </submittedName>
</protein>
<reference evidence="1" key="1">
    <citation type="submission" date="2022-01" db="EMBL/GenBank/DDBJ databases">
        <title>Colwellia maritima, isolated from seawater.</title>
        <authorList>
            <person name="Kristyanto S."/>
            <person name="Jung J."/>
            <person name="Jeon C.O."/>
        </authorList>
    </citation>
    <scope>NUCLEOTIDE SEQUENCE</scope>
    <source>
        <strain evidence="1">MSW7</strain>
    </source>
</reference>
<gene>
    <name evidence="1" type="ORF">L3081_03355</name>
</gene>
<evidence type="ECO:0000313" key="1">
    <source>
        <dbReference type="EMBL" id="MCI2282615.1"/>
    </source>
</evidence>